<dbReference type="InterPro" id="IPR003362">
    <property type="entry name" value="Bact_transf"/>
</dbReference>
<evidence type="ECO:0000256" key="5">
    <source>
        <dbReference type="ARBA" id="ARBA00022989"/>
    </source>
</evidence>
<accession>A0A9D2D2S5</accession>
<dbReference type="PANTHER" id="PTHR30576:SF10">
    <property type="entry name" value="SLL5057 PROTEIN"/>
    <property type="match status" value="1"/>
</dbReference>
<evidence type="ECO:0000256" key="7">
    <source>
        <dbReference type="SAM" id="Phobius"/>
    </source>
</evidence>
<dbReference type="InterPro" id="IPR017475">
    <property type="entry name" value="EPS_sugar_tfrase"/>
</dbReference>
<feature type="transmembrane region" description="Helical" evidence="7">
    <location>
        <begin position="79"/>
        <end position="99"/>
    </location>
</feature>
<protein>
    <submittedName>
        <fullName evidence="9">Sugar transferase</fullName>
    </submittedName>
</protein>
<organism evidence="9 10">
    <name type="scientific">Candidatus Eubacterium avistercoris</name>
    <dbReference type="NCBI Taxonomy" id="2838567"/>
    <lineage>
        <taxon>Bacteria</taxon>
        <taxon>Bacillati</taxon>
        <taxon>Bacillota</taxon>
        <taxon>Clostridia</taxon>
        <taxon>Eubacteriales</taxon>
        <taxon>Eubacteriaceae</taxon>
        <taxon>Eubacterium</taxon>
    </lineage>
</organism>
<dbReference type="GO" id="GO:0016780">
    <property type="term" value="F:phosphotransferase activity, for other substituted phosphate groups"/>
    <property type="evidence" value="ECO:0007669"/>
    <property type="project" value="TreeGrafter"/>
</dbReference>
<keyword evidence="4 7" id="KW-0812">Transmembrane</keyword>
<evidence type="ECO:0000256" key="3">
    <source>
        <dbReference type="ARBA" id="ARBA00022679"/>
    </source>
</evidence>
<reference evidence="9" key="2">
    <citation type="submission" date="2021-04" db="EMBL/GenBank/DDBJ databases">
        <authorList>
            <person name="Gilroy R."/>
        </authorList>
    </citation>
    <scope>NUCLEOTIDE SEQUENCE</scope>
    <source>
        <strain evidence="9">CHK192-9172</strain>
    </source>
</reference>
<feature type="transmembrane region" description="Helical" evidence="7">
    <location>
        <begin position="277"/>
        <end position="298"/>
    </location>
</feature>
<comment type="similarity">
    <text evidence="2">Belongs to the bacterial sugar transferase family.</text>
</comment>
<dbReference type="PANTHER" id="PTHR30576">
    <property type="entry name" value="COLANIC BIOSYNTHESIS UDP-GLUCOSE LIPID CARRIER TRANSFERASE"/>
    <property type="match status" value="1"/>
</dbReference>
<evidence type="ECO:0000256" key="1">
    <source>
        <dbReference type="ARBA" id="ARBA00004141"/>
    </source>
</evidence>
<dbReference type="Proteomes" id="UP000824024">
    <property type="component" value="Unassembled WGS sequence"/>
</dbReference>
<keyword evidence="3 9" id="KW-0808">Transferase</keyword>
<evidence type="ECO:0000256" key="2">
    <source>
        <dbReference type="ARBA" id="ARBA00006464"/>
    </source>
</evidence>
<dbReference type="GO" id="GO:0016020">
    <property type="term" value="C:membrane"/>
    <property type="evidence" value="ECO:0007669"/>
    <property type="project" value="UniProtKB-SubCell"/>
</dbReference>
<keyword evidence="5 7" id="KW-1133">Transmembrane helix</keyword>
<dbReference type="AlphaFoldDB" id="A0A9D2D2S5"/>
<feature type="transmembrane region" description="Helical" evidence="7">
    <location>
        <begin position="46"/>
        <end position="67"/>
    </location>
</feature>
<dbReference type="Pfam" id="PF02397">
    <property type="entry name" value="Bac_transf"/>
    <property type="match status" value="1"/>
</dbReference>
<evidence type="ECO:0000256" key="4">
    <source>
        <dbReference type="ARBA" id="ARBA00022692"/>
    </source>
</evidence>
<feature type="transmembrane region" description="Helical" evidence="7">
    <location>
        <begin position="12"/>
        <end position="34"/>
    </location>
</feature>
<gene>
    <name evidence="9" type="ORF">IAA08_05770</name>
</gene>
<feature type="domain" description="Bacterial sugar transferase" evidence="8">
    <location>
        <begin position="275"/>
        <end position="471"/>
    </location>
</feature>
<comment type="caution">
    <text evidence="9">The sequence shown here is derived from an EMBL/GenBank/DDBJ whole genome shotgun (WGS) entry which is preliminary data.</text>
</comment>
<sequence length="477" mass="55708">MGKRKTSWLKHWDFLLFDLLFIEIAYLTACAWRHGFHIAPFLIPLYIRLNVILIVVDIVVATLNTSYKNILKRGFLKELQAVIVHNSLIFMVLLLYIYMTKQAFYFSRSVFTMTWLLSIVYTYIIRFLWKKVIRKRIRKGVGLPYMLVVTYKSCAADVLEKFRKRMYNSFNMAGLVIIDDDMKGQPIGKYKVVCNMPELIEYLRTHVVDEVLWNAEYNENYRNEVKTMIYMGISVHIGMDYLSNELPNKFVERIGGFTVVTTAIHTMELWQKMLKRLVDIIAGLVGVAMTGVLFLFLAPAIKSQSPGPAFYCQERVGRNGRVFKMYKFRSMCMDAEKKKEELMDKNEMQGQMFKIKNDPRIIGCEKGEGKGIGNFIRKTSLDEFPQFWNILKGDMSLVGTRPPTLDEYQHYEIRHKVRLSIKPGLTGLWQVSGRNRITDFEEIVKLDEKYIENWSLKEDMKIIMKTVKVVLARKGAE</sequence>
<reference evidence="9" key="1">
    <citation type="journal article" date="2021" name="PeerJ">
        <title>Extensive microbial diversity within the chicken gut microbiome revealed by metagenomics and culture.</title>
        <authorList>
            <person name="Gilroy R."/>
            <person name="Ravi A."/>
            <person name="Getino M."/>
            <person name="Pursley I."/>
            <person name="Horton D.L."/>
            <person name="Alikhan N.F."/>
            <person name="Baker D."/>
            <person name="Gharbi K."/>
            <person name="Hall N."/>
            <person name="Watson M."/>
            <person name="Adriaenssens E.M."/>
            <person name="Foster-Nyarko E."/>
            <person name="Jarju S."/>
            <person name="Secka A."/>
            <person name="Antonio M."/>
            <person name="Oren A."/>
            <person name="Chaudhuri R.R."/>
            <person name="La Ragione R."/>
            <person name="Hildebrand F."/>
            <person name="Pallen M.J."/>
        </authorList>
    </citation>
    <scope>NUCLEOTIDE SEQUENCE</scope>
    <source>
        <strain evidence="9">CHK192-9172</strain>
    </source>
</reference>
<evidence type="ECO:0000313" key="9">
    <source>
        <dbReference type="EMBL" id="HIZ07425.1"/>
    </source>
</evidence>
<proteinExistence type="inferred from homology"/>
<evidence type="ECO:0000313" key="10">
    <source>
        <dbReference type="Proteomes" id="UP000824024"/>
    </source>
</evidence>
<keyword evidence="6 7" id="KW-0472">Membrane</keyword>
<evidence type="ECO:0000259" key="8">
    <source>
        <dbReference type="Pfam" id="PF02397"/>
    </source>
</evidence>
<feature type="transmembrane region" description="Helical" evidence="7">
    <location>
        <begin position="105"/>
        <end position="129"/>
    </location>
</feature>
<name>A0A9D2D2S5_9FIRM</name>
<evidence type="ECO:0000256" key="6">
    <source>
        <dbReference type="ARBA" id="ARBA00023136"/>
    </source>
</evidence>
<dbReference type="Pfam" id="PF13727">
    <property type="entry name" value="CoA_binding_3"/>
    <property type="match status" value="1"/>
</dbReference>
<dbReference type="NCBIfam" id="TIGR03025">
    <property type="entry name" value="EPS_sugtrans"/>
    <property type="match status" value="1"/>
</dbReference>
<comment type="subcellular location">
    <subcellularLocation>
        <location evidence="1">Membrane</location>
        <topology evidence="1">Multi-pass membrane protein</topology>
    </subcellularLocation>
</comment>
<dbReference type="EMBL" id="DXCH01000162">
    <property type="protein sequence ID" value="HIZ07425.1"/>
    <property type="molecule type" value="Genomic_DNA"/>
</dbReference>